<dbReference type="PROSITE" id="PS51257">
    <property type="entry name" value="PROKAR_LIPOPROTEIN"/>
    <property type="match status" value="1"/>
</dbReference>
<evidence type="ECO:0000256" key="4">
    <source>
        <dbReference type="ARBA" id="ARBA00023288"/>
    </source>
</evidence>
<protein>
    <submittedName>
        <fullName evidence="6">Membrane-bound inhibitor of C-type lysozyme</fullName>
    </submittedName>
</protein>
<keyword evidence="4" id="KW-0449">Lipoprotein</keyword>
<keyword evidence="3" id="KW-0564">Palmitate</keyword>
<evidence type="ECO:0000256" key="3">
    <source>
        <dbReference type="ARBA" id="ARBA00023139"/>
    </source>
</evidence>
<reference evidence="6 7" key="1">
    <citation type="submission" date="2017-09" db="EMBL/GenBank/DDBJ databases">
        <authorList>
            <person name="Ehlers B."/>
            <person name="Leendertz F.H."/>
        </authorList>
    </citation>
    <scope>NUCLEOTIDE SEQUENCE [LARGE SCALE GENOMIC DNA]</scope>
    <source>
        <strain evidence="6 7">CGMCC 1.10978</strain>
    </source>
</reference>
<keyword evidence="7" id="KW-1185">Reference proteome</keyword>
<evidence type="ECO:0000256" key="2">
    <source>
        <dbReference type="ARBA" id="ARBA00023136"/>
    </source>
</evidence>
<keyword evidence="1" id="KW-0732">Signal</keyword>
<dbReference type="SUPFAM" id="SSF141488">
    <property type="entry name" value="YdhA-like"/>
    <property type="match status" value="1"/>
</dbReference>
<dbReference type="RefSeq" id="WP_176520142.1">
    <property type="nucleotide sequence ID" value="NZ_OCND01000001.1"/>
</dbReference>
<evidence type="ECO:0000256" key="1">
    <source>
        <dbReference type="ARBA" id="ARBA00022729"/>
    </source>
</evidence>
<sequence length="229" mass="23981">MKSLWFPTAIALALTACQAKQSEPSTDNAVQAEQAATAGAGANTDTTHWQCAETRLSLRFDAAAKQAELSLPGSALTLPQAPSASGARYADERGNEFWSKGSQATLTLQGQPPVECTQADLPSPWAQAEARGLAFRGIGTEPGWLIEVGSGAAPALHAELDYGERIVDVANAEAFAGGYRGSTGDGVAVELRIRRETCSDGMSDQSYPAAIALTVGERSYRGCGRYLGQ</sequence>
<organism evidence="6 7">
    <name type="scientific">Pseudoxanthomonas wuyuanensis</name>
    <dbReference type="NCBI Taxonomy" id="1073196"/>
    <lineage>
        <taxon>Bacteria</taxon>
        <taxon>Pseudomonadati</taxon>
        <taxon>Pseudomonadota</taxon>
        <taxon>Gammaproteobacteria</taxon>
        <taxon>Lysobacterales</taxon>
        <taxon>Lysobacteraceae</taxon>
        <taxon>Pseudoxanthomonas</taxon>
    </lineage>
</organism>
<dbReference type="InterPro" id="IPR018660">
    <property type="entry name" value="MliC"/>
</dbReference>
<dbReference type="EMBL" id="OCND01000001">
    <property type="protein sequence ID" value="SOD50986.1"/>
    <property type="molecule type" value="Genomic_DNA"/>
</dbReference>
<dbReference type="AlphaFoldDB" id="A0A286CX51"/>
<feature type="domain" description="C-type lysozyme inhibitor" evidence="5">
    <location>
        <begin position="49"/>
        <end position="113"/>
    </location>
</feature>
<dbReference type="Pfam" id="PF09864">
    <property type="entry name" value="MliC"/>
    <property type="match status" value="1"/>
</dbReference>
<dbReference type="Proteomes" id="UP000219374">
    <property type="component" value="Unassembled WGS sequence"/>
</dbReference>
<accession>A0A286CX51</accession>
<evidence type="ECO:0000259" key="5">
    <source>
        <dbReference type="Pfam" id="PF09864"/>
    </source>
</evidence>
<evidence type="ECO:0000313" key="7">
    <source>
        <dbReference type="Proteomes" id="UP000219374"/>
    </source>
</evidence>
<evidence type="ECO:0000313" key="6">
    <source>
        <dbReference type="EMBL" id="SOD50986.1"/>
    </source>
</evidence>
<dbReference type="Gene3D" id="2.40.128.200">
    <property type="match status" value="1"/>
</dbReference>
<name>A0A286CX51_9GAMM</name>
<dbReference type="InterPro" id="IPR036328">
    <property type="entry name" value="MliC_sf"/>
</dbReference>
<proteinExistence type="predicted"/>
<gene>
    <name evidence="6" type="ORF">SAMN06296416_101392</name>
</gene>
<keyword evidence="2" id="KW-0472">Membrane</keyword>